<feature type="chain" id="PRO_5036489656" description="Protein kinase domain-containing protein" evidence="1">
    <location>
        <begin position="22"/>
        <end position="233"/>
    </location>
</feature>
<reference evidence="3" key="2">
    <citation type="journal article" date="2019" name="IMA Fungus">
        <title>Genome sequencing and comparison of five Tilletia species to identify candidate genes for the detection of regulated species infecting wheat.</title>
        <authorList>
            <person name="Nguyen H.D.T."/>
            <person name="Sultana T."/>
            <person name="Kesanakurti P."/>
            <person name="Hambleton S."/>
        </authorList>
    </citation>
    <scope>NUCLEOTIDE SEQUENCE</scope>
    <source>
        <strain evidence="3">DAOMC 236422</strain>
    </source>
</reference>
<dbReference type="EMBL" id="LWDG02000042">
    <property type="protein sequence ID" value="KAE8270641.1"/>
    <property type="molecule type" value="Genomic_DNA"/>
</dbReference>
<organism evidence="3 4">
    <name type="scientific">Tilletia walkeri</name>
    <dbReference type="NCBI Taxonomy" id="117179"/>
    <lineage>
        <taxon>Eukaryota</taxon>
        <taxon>Fungi</taxon>
        <taxon>Dikarya</taxon>
        <taxon>Basidiomycota</taxon>
        <taxon>Ustilaginomycotina</taxon>
        <taxon>Exobasidiomycetes</taxon>
        <taxon>Tilletiales</taxon>
        <taxon>Tilletiaceae</taxon>
        <taxon>Tilletia</taxon>
    </lineage>
</organism>
<feature type="signal peptide" evidence="1">
    <location>
        <begin position="1"/>
        <end position="21"/>
    </location>
</feature>
<dbReference type="PROSITE" id="PS50011">
    <property type="entry name" value="PROTEIN_KINASE_DOM"/>
    <property type="match status" value="1"/>
</dbReference>
<reference evidence="3" key="1">
    <citation type="submission" date="2016-04" db="EMBL/GenBank/DDBJ databases">
        <authorList>
            <person name="Nguyen H.D."/>
            <person name="Samba Siva P."/>
            <person name="Cullis J."/>
            <person name="Levesque C.A."/>
            <person name="Hambleton S."/>
        </authorList>
    </citation>
    <scope>NUCLEOTIDE SEQUENCE</scope>
    <source>
        <strain evidence="3">DAOMC 236422</strain>
    </source>
</reference>
<gene>
    <name evidence="3" type="ORF">A4X09_0g1680</name>
</gene>
<name>A0A8X7T6I3_9BASI</name>
<dbReference type="SUPFAM" id="SSF56112">
    <property type="entry name" value="Protein kinase-like (PK-like)"/>
    <property type="match status" value="1"/>
</dbReference>
<accession>A0A8X7T6I3</accession>
<proteinExistence type="predicted"/>
<dbReference type="AlphaFoldDB" id="A0A8X7T6I3"/>
<evidence type="ECO:0000313" key="3">
    <source>
        <dbReference type="EMBL" id="KAE8270641.1"/>
    </source>
</evidence>
<evidence type="ECO:0000256" key="1">
    <source>
        <dbReference type="SAM" id="SignalP"/>
    </source>
</evidence>
<comment type="caution">
    <text evidence="3">The sequence shown here is derived from an EMBL/GenBank/DDBJ whole genome shotgun (WGS) entry which is preliminary data.</text>
</comment>
<keyword evidence="1" id="KW-0732">Signal</keyword>
<dbReference type="GO" id="GO:0004672">
    <property type="term" value="F:protein kinase activity"/>
    <property type="evidence" value="ECO:0007669"/>
    <property type="project" value="InterPro"/>
</dbReference>
<dbReference type="Proteomes" id="UP000078113">
    <property type="component" value="Unassembled WGS sequence"/>
</dbReference>
<keyword evidence="4" id="KW-1185">Reference proteome</keyword>
<dbReference type="InterPro" id="IPR011009">
    <property type="entry name" value="Kinase-like_dom_sf"/>
</dbReference>
<dbReference type="InterPro" id="IPR000719">
    <property type="entry name" value="Prot_kinase_dom"/>
</dbReference>
<evidence type="ECO:0000259" key="2">
    <source>
        <dbReference type="PROSITE" id="PS50011"/>
    </source>
</evidence>
<evidence type="ECO:0000313" key="4">
    <source>
        <dbReference type="Proteomes" id="UP000078113"/>
    </source>
</evidence>
<protein>
    <recommendedName>
        <fullName evidence="2">Protein kinase domain-containing protein</fullName>
    </recommendedName>
</protein>
<dbReference type="GO" id="GO:0005524">
    <property type="term" value="F:ATP binding"/>
    <property type="evidence" value="ECO:0007669"/>
    <property type="project" value="InterPro"/>
</dbReference>
<feature type="domain" description="Protein kinase" evidence="2">
    <location>
        <begin position="1"/>
        <end position="209"/>
    </location>
</feature>
<dbReference type="Gene3D" id="1.10.510.10">
    <property type="entry name" value="Transferase(Phosphotransferase) domain 1"/>
    <property type="match status" value="1"/>
</dbReference>
<sequence length="233" mass="25917">MQLDMWSCGVTLFFALSATHPFDDHARIPEWKVIRSVITEEMIADGELPPLAEAVRSSGEVQGGSSFDALFDQTPRNSMISLAQELVQLGVDPHMSMPVPFEDIVLAQQQQEDKESDIDGESFFEEQLEPQQNWQMERQYLRNIMHGELPGIPSLLINDPAGKSIFPLSTFVVDLAQACIAGQSMIAGLINVSSEERLTATTALSHEWFTSAQPGLSTMYNHRVLAEIAEHRC</sequence>